<reference evidence="1" key="1">
    <citation type="journal article" date="2025" name="Int. J. Syst. Evol. Microbiol.">
        <title>Inconstantimicrobium mannanitabidum sp. nov., a novel member of the family Clostridiaceae isolated from anoxic soil under the treatment of reductive soil disinfestation.</title>
        <authorList>
            <person name="Ueki A."/>
            <person name="Tonouchi A."/>
            <person name="Honma S."/>
            <person name="Kaku N."/>
            <person name="Ueki K."/>
        </authorList>
    </citation>
    <scope>NUCLEOTIDE SEQUENCE</scope>
    <source>
        <strain evidence="1">TW13</strain>
    </source>
</reference>
<protein>
    <submittedName>
        <fullName evidence="1">Uncharacterized protein</fullName>
    </submittedName>
</protein>
<accession>A0ACB5R8Z2</accession>
<gene>
    <name evidence="1" type="ORF">rsdtw13_07520</name>
</gene>
<proteinExistence type="predicted"/>
<keyword evidence="2" id="KW-1185">Reference proteome</keyword>
<evidence type="ECO:0000313" key="1">
    <source>
        <dbReference type="EMBL" id="GKX65494.1"/>
    </source>
</evidence>
<evidence type="ECO:0000313" key="2">
    <source>
        <dbReference type="Proteomes" id="UP001058074"/>
    </source>
</evidence>
<comment type="caution">
    <text evidence="1">The sequence shown here is derived from an EMBL/GenBank/DDBJ whole genome shotgun (WGS) entry which is preliminary data.</text>
</comment>
<dbReference type="Proteomes" id="UP001058074">
    <property type="component" value="Unassembled WGS sequence"/>
</dbReference>
<organism evidence="1 2">
    <name type="scientific">Inconstantimicrobium mannanitabidum</name>
    <dbReference type="NCBI Taxonomy" id="1604901"/>
    <lineage>
        <taxon>Bacteria</taxon>
        <taxon>Bacillati</taxon>
        <taxon>Bacillota</taxon>
        <taxon>Clostridia</taxon>
        <taxon>Eubacteriales</taxon>
        <taxon>Clostridiaceae</taxon>
        <taxon>Inconstantimicrobium</taxon>
    </lineage>
</organism>
<name>A0ACB5R8Z2_9CLOT</name>
<dbReference type="EMBL" id="BROD01000001">
    <property type="protein sequence ID" value="GKX65494.1"/>
    <property type="molecule type" value="Genomic_DNA"/>
</dbReference>
<sequence length="938" mass="96796">MWNDRSKINKQIYGGHNMLKSMYSGISGMKANQTRIDVIGNNIANVGTTAFKSSTAKFQDMLSQNISDATAPTATQGGLNSQQVGLGVQLSSIDTVMTQGTLNSTGRALDLAIDGDSQFFMVSKGPSIYGDSTLQVSHRAGSHGITDQSLANSGSEMMYTRDGSFILDQQGNLLTSKGYRVLGYAVTNDDNGLAPTSKSPSDIGAFDMNFKLGPGTQLNGYKFTLGTISAGTATSADIDTASKTIVVNGDFTTDSTLTADQVTSAINKGLSGVGISQRVTAYNPPHKYDNVNTKAISGGSDATAPNTVSLAGFTFKFTEGSGLNGYSLELGKINQSGQTTASLITSGTKMIKINGDFLTSGNVSIESLRQAINDALKTNGISQTVTVTGQESTLSQLVTKADNAGTKQSAPGGTFGTSPSITFGMVSSGTNLLSNTGATRSYSADGTKGSQLNGYTFEISQDSTKDAATAPAVSIDASSRKIKVVVSTNTTSGSTVADSNTISTAINDKLYDSGIQDVQVTSVGSATTSGSVTITANTATSNTLGVDLASPSTVNLNGLKITLPKGVDFNNTSIKIVDIDGPDAVNFVPATATTGTPVQEIQISSNFRDPNVDITHLESLINDKLKTYYSASSLSDSQSVNIQGSPKAITGLDSNSIDGGADLKAPVQPDKPVFGMNFTIGAGSALNGYQITIGKVTSGTQTSAKVDEASKTISINGDFTSGTLTTTEVQRAIASALKDKGIDQTIKVSSAGAITTLTGIPSDEAAGGTPIESLDADGNVSFIDGSKKPKAFDGTLKSLKIPDKIKIAGTDTELKVKSFSIDSTGVINCALEDGSTAAVGQIALASFKNPEGLQKLGGNLYTKSANSGDAIVKSGLETKGDDNSKGFGQVLGGMLELSNVDLAAQFTDMITATRAFQASGKMINTGDEILQEIINLKR</sequence>